<gene>
    <name evidence="1" type="ORF">GCM10011491_23950</name>
</gene>
<dbReference type="Proteomes" id="UP000646478">
    <property type="component" value="Unassembled WGS sequence"/>
</dbReference>
<accession>A0A916SFH6</accession>
<reference evidence="1" key="1">
    <citation type="journal article" date="2014" name="Int. J. Syst. Evol. Microbiol.">
        <title>Complete genome sequence of Corynebacterium casei LMG S-19264T (=DSM 44701T), isolated from a smear-ripened cheese.</title>
        <authorList>
            <consortium name="US DOE Joint Genome Institute (JGI-PGF)"/>
            <person name="Walter F."/>
            <person name="Albersmeier A."/>
            <person name="Kalinowski J."/>
            <person name="Ruckert C."/>
        </authorList>
    </citation>
    <scope>NUCLEOTIDE SEQUENCE</scope>
    <source>
        <strain evidence="1">CGMCC 1.15082</strain>
    </source>
</reference>
<dbReference type="EMBL" id="BMHH01000008">
    <property type="protein sequence ID" value="GGA94864.1"/>
    <property type="molecule type" value="Genomic_DNA"/>
</dbReference>
<dbReference type="AlphaFoldDB" id="A0A916SFH6"/>
<reference evidence="1" key="2">
    <citation type="submission" date="2020-09" db="EMBL/GenBank/DDBJ databases">
        <authorList>
            <person name="Sun Q."/>
            <person name="Zhou Y."/>
        </authorList>
    </citation>
    <scope>NUCLEOTIDE SEQUENCE</scope>
    <source>
        <strain evidence="1">CGMCC 1.15082</strain>
    </source>
</reference>
<proteinExistence type="predicted"/>
<keyword evidence="2" id="KW-1185">Reference proteome</keyword>
<comment type="caution">
    <text evidence="1">The sequence shown here is derived from an EMBL/GenBank/DDBJ whole genome shotgun (WGS) entry which is preliminary data.</text>
</comment>
<protein>
    <submittedName>
        <fullName evidence="1">Uncharacterized protein</fullName>
    </submittedName>
</protein>
<evidence type="ECO:0000313" key="1">
    <source>
        <dbReference type="EMBL" id="GGA94864.1"/>
    </source>
</evidence>
<organism evidence="1 2">
    <name type="scientific">Brucella endophytica</name>
    <dbReference type="NCBI Taxonomy" id="1963359"/>
    <lineage>
        <taxon>Bacteria</taxon>
        <taxon>Pseudomonadati</taxon>
        <taxon>Pseudomonadota</taxon>
        <taxon>Alphaproteobacteria</taxon>
        <taxon>Hyphomicrobiales</taxon>
        <taxon>Brucellaceae</taxon>
        <taxon>Brucella/Ochrobactrum group</taxon>
        <taxon>Brucella</taxon>
    </lineage>
</organism>
<sequence length="74" mass="8053">MGSPSLPRGKIVAASPDPALPLFRLTAEQQSLIIILTSYDFKMAVETGFELLTALPITLAYVSLRWFSGLRNAS</sequence>
<evidence type="ECO:0000313" key="2">
    <source>
        <dbReference type="Proteomes" id="UP000646478"/>
    </source>
</evidence>
<name>A0A916SFH6_9HYPH</name>